<dbReference type="EMBL" id="LJZV01000013">
    <property type="protein sequence ID" value="KZD91012.1"/>
    <property type="molecule type" value="Genomic_DNA"/>
</dbReference>
<protein>
    <submittedName>
        <fullName evidence="1">Hydroxymethylglutaryl-CoA synthase</fullName>
    </submittedName>
</protein>
<dbReference type="AlphaFoldDB" id="A0AAP1E9P7"/>
<evidence type="ECO:0000313" key="1">
    <source>
        <dbReference type="EMBL" id="KZD91012.1"/>
    </source>
</evidence>
<gene>
    <name evidence="2" type="ORF">B4122_0010</name>
    <name evidence="1" type="ORF">B4122_2601</name>
</gene>
<dbReference type="InterPro" id="IPR016039">
    <property type="entry name" value="Thiolase-like"/>
</dbReference>
<reference evidence="1 3" key="1">
    <citation type="submission" date="2015-09" db="EMBL/GenBank/DDBJ databases">
        <title>Spore heat resistance.</title>
        <authorList>
            <person name="Boekhorst J."/>
            <person name="Berendsen E.M."/>
            <person name="Wells-Bennik M.H."/>
            <person name="Kuipers O.P."/>
        </authorList>
    </citation>
    <scope>NUCLEOTIDE SEQUENCE [LARGE SCALE GENOMIC DNA]</scope>
    <source>
        <strain evidence="1 3">B4122</strain>
    </source>
</reference>
<dbReference type="Gene3D" id="3.40.47.10">
    <property type="match status" value="1"/>
</dbReference>
<accession>A0AAP1E9P7</accession>
<proteinExistence type="predicted"/>
<organism evidence="1 3">
    <name type="scientific">Bacillus subtilis</name>
    <dbReference type="NCBI Taxonomy" id="1423"/>
    <lineage>
        <taxon>Bacteria</taxon>
        <taxon>Bacillati</taxon>
        <taxon>Bacillota</taxon>
        <taxon>Bacilli</taxon>
        <taxon>Bacillales</taxon>
        <taxon>Bacillaceae</taxon>
        <taxon>Bacillus</taxon>
    </lineage>
</organism>
<sequence length="67" mass="7331">MVSAGIEAMNVFGGTAYLDVMELAKYRHLDTARFENLLMKEKAVALPYEDPVTFGVNAAKHITSGLI</sequence>
<evidence type="ECO:0000313" key="2">
    <source>
        <dbReference type="EMBL" id="KZD95038.1"/>
    </source>
</evidence>
<dbReference type="GO" id="GO:0016746">
    <property type="term" value="F:acyltransferase activity"/>
    <property type="evidence" value="ECO:0007669"/>
    <property type="project" value="InterPro"/>
</dbReference>
<dbReference type="Proteomes" id="UP000076442">
    <property type="component" value="Unassembled WGS sequence"/>
</dbReference>
<name>A0AAP1E9P7_BACIU</name>
<dbReference type="EMBL" id="LJZV01000001">
    <property type="protein sequence ID" value="KZD95038.1"/>
    <property type="molecule type" value="Genomic_DNA"/>
</dbReference>
<comment type="caution">
    <text evidence="1">The sequence shown here is derived from an EMBL/GenBank/DDBJ whole genome shotgun (WGS) entry which is preliminary data.</text>
</comment>
<evidence type="ECO:0000313" key="3">
    <source>
        <dbReference type="Proteomes" id="UP000076442"/>
    </source>
</evidence>